<accession>A0ABT8YAN5</accession>
<dbReference type="EMBL" id="JAUOTP010000004">
    <property type="protein sequence ID" value="MDO6414779.1"/>
    <property type="molecule type" value="Genomic_DNA"/>
</dbReference>
<evidence type="ECO:0000313" key="1">
    <source>
        <dbReference type="EMBL" id="MDO6414779.1"/>
    </source>
</evidence>
<name>A0ABT8YAN5_9SPHN</name>
<organism evidence="1 2">
    <name type="scientific">Sphingomonas natans</name>
    <dbReference type="NCBI Taxonomy" id="3063330"/>
    <lineage>
        <taxon>Bacteria</taxon>
        <taxon>Pseudomonadati</taxon>
        <taxon>Pseudomonadota</taxon>
        <taxon>Alphaproteobacteria</taxon>
        <taxon>Sphingomonadales</taxon>
        <taxon>Sphingomonadaceae</taxon>
        <taxon>Sphingomonas</taxon>
    </lineage>
</organism>
<gene>
    <name evidence="1" type="ORF">Q4F19_10350</name>
</gene>
<sequence length="65" mass="6921">MRTTSDQDAVRLYHLDPDSGATTTLLYGTLAEALAAAEAEPEDVQDGLFLQTSNDVVAYLDFVGG</sequence>
<reference evidence="1" key="1">
    <citation type="submission" date="2023-07" db="EMBL/GenBank/DDBJ databases">
        <authorList>
            <person name="Kim M."/>
        </authorList>
    </citation>
    <scope>NUCLEOTIDE SEQUENCE</scope>
    <source>
        <strain evidence="1">BIUV-7</strain>
    </source>
</reference>
<protein>
    <submittedName>
        <fullName evidence="1">Uncharacterized protein</fullName>
    </submittedName>
</protein>
<evidence type="ECO:0000313" key="2">
    <source>
        <dbReference type="Proteomes" id="UP001169764"/>
    </source>
</evidence>
<dbReference type="Proteomes" id="UP001169764">
    <property type="component" value="Unassembled WGS sequence"/>
</dbReference>
<proteinExistence type="predicted"/>
<comment type="caution">
    <text evidence="1">The sequence shown here is derived from an EMBL/GenBank/DDBJ whole genome shotgun (WGS) entry which is preliminary data.</text>
</comment>
<dbReference type="RefSeq" id="WP_303542266.1">
    <property type="nucleotide sequence ID" value="NZ_JAUOTP010000004.1"/>
</dbReference>
<keyword evidence="2" id="KW-1185">Reference proteome</keyword>